<dbReference type="AlphaFoldDB" id="A0A242M8D9"/>
<evidence type="ECO:0000313" key="1">
    <source>
        <dbReference type="EMBL" id="OTP67537.1"/>
    </source>
</evidence>
<gene>
    <name evidence="1" type="ORF">PAMC26577_36460</name>
</gene>
<dbReference type="Proteomes" id="UP000195221">
    <property type="component" value="Unassembled WGS sequence"/>
</dbReference>
<name>A0A242M8D9_CABSO</name>
<protein>
    <submittedName>
        <fullName evidence="1">Uncharacterized protein</fullName>
    </submittedName>
</protein>
<organism evidence="1 2">
    <name type="scientific">Caballeronia sordidicola</name>
    <name type="common">Burkholderia sordidicola</name>
    <dbReference type="NCBI Taxonomy" id="196367"/>
    <lineage>
        <taxon>Bacteria</taxon>
        <taxon>Pseudomonadati</taxon>
        <taxon>Pseudomonadota</taxon>
        <taxon>Betaproteobacteria</taxon>
        <taxon>Burkholderiales</taxon>
        <taxon>Burkholderiaceae</taxon>
        <taxon>Caballeronia</taxon>
    </lineage>
</organism>
<accession>A0A242M8D9</accession>
<sequence>MGFQPQDEWESKAHELALSLLEAGHFGLAEVELAAIIERRENPPPV</sequence>
<proteinExistence type="predicted"/>
<comment type="caution">
    <text evidence="1">The sequence shown here is derived from an EMBL/GenBank/DDBJ whole genome shotgun (WGS) entry which is preliminary data.</text>
</comment>
<dbReference type="EMBL" id="NBTZ01000153">
    <property type="protein sequence ID" value="OTP67537.1"/>
    <property type="molecule type" value="Genomic_DNA"/>
</dbReference>
<evidence type="ECO:0000313" key="2">
    <source>
        <dbReference type="Proteomes" id="UP000195221"/>
    </source>
</evidence>
<reference evidence="1 2" key="1">
    <citation type="submission" date="2017-03" db="EMBL/GenBank/DDBJ databases">
        <title>Genome analysis of strain PAMC 26577.</title>
        <authorList>
            <person name="Oh H.-M."/>
            <person name="Yang J.-A."/>
        </authorList>
    </citation>
    <scope>NUCLEOTIDE SEQUENCE [LARGE SCALE GENOMIC DNA]</scope>
    <source>
        <strain evidence="1 2">PAMC 26577</strain>
    </source>
</reference>